<name>A0ABR9CSJ2_9HYPH</name>
<dbReference type="InterPro" id="IPR018389">
    <property type="entry name" value="DctP_fam"/>
</dbReference>
<proteinExistence type="predicted"/>
<organism evidence="3 4">
    <name type="scientific">Roseibium litorale</name>
    <dbReference type="NCBI Taxonomy" id="2803841"/>
    <lineage>
        <taxon>Bacteria</taxon>
        <taxon>Pseudomonadati</taxon>
        <taxon>Pseudomonadota</taxon>
        <taxon>Alphaproteobacteria</taxon>
        <taxon>Hyphomicrobiales</taxon>
        <taxon>Stappiaceae</taxon>
        <taxon>Roseibium</taxon>
    </lineage>
</organism>
<dbReference type="PANTHER" id="PTHR33376:SF15">
    <property type="entry name" value="BLL6794 PROTEIN"/>
    <property type="match status" value="1"/>
</dbReference>
<dbReference type="PANTHER" id="PTHR33376">
    <property type="match status" value="1"/>
</dbReference>
<dbReference type="CDD" id="cd13665">
    <property type="entry name" value="PBP2_TRAP_Dctp3_4"/>
    <property type="match status" value="1"/>
</dbReference>
<dbReference type="NCBIfam" id="NF037995">
    <property type="entry name" value="TRAP_S1"/>
    <property type="match status" value="1"/>
</dbReference>
<protein>
    <submittedName>
        <fullName evidence="3">TRAP transporter substrate-binding protein</fullName>
    </submittedName>
</protein>
<dbReference type="Pfam" id="PF03480">
    <property type="entry name" value="DctP"/>
    <property type="match status" value="1"/>
</dbReference>
<dbReference type="EMBL" id="JACYXI010000012">
    <property type="protein sequence ID" value="MBD8893380.1"/>
    <property type="molecule type" value="Genomic_DNA"/>
</dbReference>
<evidence type="ECO:0000256" key="1">
    <source>
        <dbReference type="ARBA" id="ARBA00022729"/>
    </source>
</evidence>
<evidence type="ECO:0000313" key="3">
    <source>
        <dbReference type="EMBL" id="MBD8893380.1"/>
    </source>
</evidence>
<feature type="chain" id="PRO_5046383858" evidence="2">
    <location>
        <begin position="22"/>
        <end position="329"/>
    </location>
</feature>
<reference evidence="4" key="1">
    <citation type="submission" date="2020-09" db="EMBL/GenBank/DDBJ databases">
        <title>The genome sequence of strain Labrenzia suaedae 4C16A.</title>
        <authorList>
            <person name="Liu Y."/>
        </authorList>
    </citation>
    <scope>NUCLEOTIDE SEQUENCE [LARGE SCALE GENOMIC DNA]</scope>
    <source>
        <strain evidence="4">4C16A</strain>
    </source>
</reference>
<sequence>MNFIARGAFAAVLTVSAPAIADTLKISTYLPPNHALNVELDAWGKELAEKSMGELTVQIYPAGQLGPVNRQYEMVREGVVDVSVVLHSATPGRFPLTELAGLPLSYPSGGESSEVTSRRLTELADTYLKDEHEGTKILWMAVTPPLKFHFTKVDPTSLAAFKGLRIRYAGKVFQNIIEKLDASPLPVSPGETSDALSKGIIDAATFPFEATQSFGLGPTLKYSLSNGIASATFAVVMNQQRFDALSPKLQKLIADTTGPDRATHFGHSWNEHETAGKTYLESNGVKIVALPETEASKMKDLMKPLINDAISAVAAKGKPAQAFYDAYVK</sequence>
<dbReference type="RefSeq" id="WP_192149502.1">
    <property type="nucleotide sequence ID" value="NZ_JACYXI010000012.1"/>
</dbReference>
<keyword evidence="1 2" id="KW-0732">Signal</keyword>
<feature type="signal peptide" evidence="2">
    <location>
        <begin position="1"/>
        <end position="21"/>
    </location>
</feature>
<gene>
    <name evidence="3" type="ORF">IG616_17690</name>
</gene>
<dbReference type="Gene3D" id="3.40.190.170">
    <property type="entry name" value="Bacterial extracellular solute-binding protein, family 7"/>
    <property type="match status" value="1"/>
</dbReference>
<comment type="caution">
    <text evidence="3">The sequence shown here is derived from an EMBL/GenBank/DDBJ whole genome shotgun (WGS) entry which is preliminary data.</text>
</comment>
<evidence type="ECO:0000313" key="4">
    <source>
        <dbReference type="Proteomes" id="UP000632063"/>
    </source>
</evidence>
<evidence type="ECO:0000256" key="2">
    <source>
        <dbReference type="SAM" id="SignalP"/>
    </source>
</evidence>
<dbReference type="Proteomes" id="UP000632063">
    <property type="component" value="Unassembled WGS sequence"/>
</dbReference>
<dbReference type="InterPro" id="IPR038404">
    <property type="entry name" value="TRAP_DctP_sf"/>
</dbReference>
<keyword evidence="4" id="KW-1185">Reference proteome</keyword>
<reference evidence="3 4" key="2">
    <citation type="journal article" date="2021" name="Int. J. Syst. Evol. Microbiol.">
        <title>Roseibium litorale sp. nov., isolated from a tidal flat sediment and proposal for the reclassification of Labrenzia polysiphoniae as Roseibium polysiphoniae comb. nov.</title>
        <authorList>
            <person name="Liu Y."/>
            <person name="Pei T."/>
            <person name="Du J."/>
            <person name="Chao M."/>
            <person name="Deng M.R."/>
            <person name="Zhu H."/>
        </authorList>
    </citation>
    <scope>NUCLEOTIDE SEQUENCE [LARGE SCALE GENOMIC DNA]</scope>
    <source>
        <strain evidence="3 4">4C16A</strain>
    </source>
</reference>
<accession>A0ABR9CSJ2</accession>